<dbReference type="InterPro" id="IPR003593">
    <property type="entry name" value="AAA+_ATPase"/>
</dbReference>
<evidence type="ECO:0000256" key="1">
    <source>
        <dbReference type="ARBA" id="ARBA00005417"/>
    </source>
</evidence>
<protein>
    <submittedName>
        <fullName evidence="6">ABC-2 type transport system ATP-binding protein</fullName>
    </submittedName>
</protein>
<name>A0A1N7PWC8_9BACL</name>
<dbReference type="PANTHER" id="PTHR42711">
    <property type="entry name" value="ABC TRANSPORTER ATP-BINDING PROTEIN"/>
    <property type="match status" value="1"/>
</dbReference>
<dbReference type="SMART" id="SM00382">
    <property type="entry name" value="AAA"/>
    <property type="match status" value="1"/>
</dbReference>
<dbReference type="GO" id="GO:0005524">
    <property type="term" value="F:ATP binding"/>
    <property type="evidence" value="ECO:0007669"/>
    <property type="project" value="UniProtKB-KW"/>
</dbReference>
<dbReference type="PROSITE" id="PS50893">
    <property type="entry name" value="ABC_TRANSPORTER_2"/>
    <property type="match status" value="1"/>
</dbReference>
<dbReference type="Pfam" id="PF00005">
    <property type="entry name" value="ABC_tran"/>
    <property type="match status" value="1"/>
</dbReference>
<evidence type="ECO:0000259" key="5">
    <source>
        <dbReference type="PROSITE" id="PS50893"/>
    </source>
</evidence>
<keyword evidence="4 6" id="KW-0067">ATP-binding</keyword>
<evidence type="ECO:0000313" key="6">
    <source>
        <dbReference type="EMBL" id="SIT14855.1"/>
    </source>
</evidence>
<dbReference type="CDD" id="cd03230">
    <property type="entry name" value="ABC_DR_subfamily_A"/>
    <property type="match status" value="1"/>
</dbReference>
<dbReference type="InterPro" id="IPR027417">
    <property type="entry name" value="P-loop_NTPase"/>
</dbReference>
<dbReference type="EMBL" id="FTOD01000015">
    <property type="protein sequence ID" value="SIT14855.1"/>
    <property type="molecule type" value="Genomic_DNA"/>
</dbReference>
<dbReference type="GO" id="GO:0016887">
    <property type="term" value="F:ATP hydrolysis activity"/>
    <property type="evidence" value="ECO:0007669"/>
    <property type="project" value="InterPro"/>
</dbReference>
<dbReference type="Proteomes" id="UP000186795">
    <property type="component" value="Unassembled WGS sequence"/>
</dbReference>
<evidence type="ECO:0000256" key="4">
    <source>
        <dbReference type="ARBA" id="ARBA00022840"/>
    </source>
</evidence>
<dbReference type="Gene3D" id="3.40.50.300">
    <property type="entry name" value="P-loop containing nucleotide triphosphate hydrolases"/>
    <property type="match status" value="1"/>
</dbReference>
<dbReference type="PANTHER" id="PTHR42711:SF5">
    <property type="entry name" value="ABC TRANSPORTER ATP-BINDING PROTEIN NATA"/>
    <property type="match status" value="1"/>
</dbReference>
<organism evidence="6 7">
    <name type="scientific">Kroppenstedtia eburnea</name>
    <dbReference type="NCBI Taxonomy" id="714067"/>
    <lineage>
        <taxon>Bacteria</taxon>
        <taxon>Bacillati</taxon>
        <taxon>Bacillota</taxon>
        <taxon>Bacilli</taxon>
        <taxon>Bacillales</taxon>
        <taxon>Thermoactinomycetaceae</taxon>
        <taxon>Kroppenstedtia</taxon>
    </lineage>
</organism>
<sequence length="337" mass="38780">MRISFYFNQREVLGLGSIIEVKKLKKSFVRKGGKPINAVDDISFSVQEGEIFGLLGPNGAGKSSVIRMMCGLLTPEQGDIRICGHQVKNNRRKSLRHISAVLEGNRNLYWRMTVKENIAYFVGNRGYSYRQIQSDVDRLMKQFKIEHKEDELVGNLSRGMQQKLAILISLAIGTEAILLDEPTLGLDVETTEELKRILVQICMDFKKTIIVSTHDMKLVEEICDRVVIVNQGKKVVEDSVENLLDLFRTKTYQMRVKGGKISEEVFDRIQSRFPWVRFDAENRVYLVNIKEGEMFFPLMEVLKEESVSLESIETVTVDFERVYTTLCERNFKDVIHV</sequence>
<evidence type="ECO:0000256" key="2">
    <source>
        <dbReference type="ARBA" id="ARBA00022448"/>
    </source>
</evidence>
<dbReference type="SUPFAM" id="SSF52540">
    <property type="entry name" value="P-loop containing nucleoside triphosphate hydrolases"/>
    <property type="match status" value="1"/>
</dbReference>
<accession>A0A1N7PWC8</accession>
<feature type="domain" description="ABC transporter" evidence="5">
    <location>
        <begin position="19"/>
        <end position="256"/>
    </location>
</feature>
<dbReference type="InterPro" id="IPR050763">
    <property type="entry name" value="ABC_transporter_ATP-binding"/>
</dbReference>
<keyword evidence="7" id="KW-1185">Reference proteome</keyword>
<evidence type="ECO:0000256" key="3">
    <source>
        <dbReference type="ARBA" id="ARBA00022741"/>
    </source>
</evidence>
<evidence type="ECO:0000313" key="7">
    <source>
        <dbReference type="Proteomes" id="UP000186795"/>
    </source>
</evidence>
<comment type="similarity">
    <text evidence="1">Belongs to the ABC transporter superfamily.</text>
</comment>
<gene>
    <name evidence="6" type="ORF">SAMN05421790_11521</name>
</gene>
<reference evidence="7" key="1">
    <citation type="submission" date="2017-01" db="EMBL/GenBank/DDBJ databases">
        <authorList>
            <person name="Varghese N."/>
            <person name="Submissions S."/>
        </authorList>
    </citation>
    <scope>NUCLEOTIDE SEQUENCE [LARGE SCALE GENOMIC DNA]</scope>
    <source>
        <strain evidence="7">DSM 45196</strain>
    </source>
</reference>
<dbReference type="InterPro" id="IPR003439">
    <property type="entry name" value="ABC_transporter-like_ATP-bd"/>
</dbReference>
<keyword evidence="2" id="KW-0813">Transport</keyword>
<keyword evidence="3" id="KW-0547">Nucleotide-binding</keyword>
<dbReference type="RefSeq" id="WP_009711107.1">
    <property type="nucleotide sequence ID" value="NZ_CP048103.1"/>
</dbReference>
<proteinExistence type="inferred from homology"/>
<dbReference type="AlphaFoldDB" id="A0A1N7PWC8"/>